<organism evidence="2 3">
    <name type="scientific">Sphingomonas brevis</name>
    <dbReference type="NCBI Taxonomy" id="2908206"/>
    <lineage>
        <taxon>Bacteria</taxon>
        <taxon>Pseudomonadati</taxon>
        <taxon>Pseudomonadota</taxon>
        <taxon>Alphaproteobacteria</taxon>
        <taxon>Sphingomonadales</taxon>
        <taxon>Sphingomonadaceae</taxon>
        <taxon>Sphingomonas</taxon>
    </lineage>
</organism>
<dbReference type="Proteomes" id="UP001165383">
    <property type="component" value="Unassembled WGS sequence"/>
</dbReference>
<reference evidence="2" key="1">
    <citation type="submission" date="2022-05" db="EMBL/GenBank/DDBJ databases">
        <authorList>
            <person name="Jo J.-H."/>
            <person name="Im W.-T."/>
        </authorList>
    </citation>
    <scope>NUCLEOTIDE SEQUENCE</scope>
    <source>
        <strain evidence="2">RB56-2</strain>
    </source>
</reference>
<keyword evidence="3" id="KW-1185">Reference proteome</keyword>
<evidence type="ECO:0000256" key="1">
    <source>
        <dbReference type="SAM" id="SignalP"/>
    </source>
</evidence>
<evidence type="ECO:0008006" key="4">
    <source>
        <dbReference type="Google" id="ProtNLM"/>
    </source>
</evidence>
<sequence length="252" mass="27011">MKILGRAVVAGLMLPWATGAQAAEAPRSDWQFSTTMYVWVSDLEGNLRTAGPVEPVDVDLSYGKVLKHLKFAGMGALQARKDRLIFLADLSYVHLGADSGIGIRDDDLVEADLDATTFTASLLGGYRVAEGKVDVDLMAGGRLVVTDTDLVLSGPLRTVEGDATESWVDPILAAHVGIPIGAKTTLAIYGDIGGFGVGSDLTWQAVIGVQHRIGSNWQLSAGWRHYAVDYDKGQFLYDVKQSGPIIGARFDF</sequence>
<gene>
    <name evidence="2" type="ORF">LZ518_05650</name>
</gene>
<feature type="signal peptide" evidence="1">
    <location>
        <begin position="1"/>
        <end position="22"/>
    </location>
</feature>
<feature type="chain" id="PRO_5046820325" description="TIGR04219 family outer membrane beta-barrel protein" evidence="1">
    <location>
        <begin position="23"/>
        <end position="252"/>
    </location>
</feature>
<evidence type="ECO:0000313" key="2">
    <source>
        <dbReference type="EMBL" id="MCL6740616.1"/>
    </source>
</evidence>
<protein>
    <recommendedName>
        <fullName evidence="4">TIGR04219 family outer membrane beta-barrel protein</fullName>
    </recommendedName>
</protein>
<evidence type="ECO:0000313" key="3">
    <source>
        <dbReference type="Proteomes" id="UP001165383"/>
    </source>
</evidence>
<dbReference type="SUPFAM" id="SSF56925">
    <property type="entry name" value="OMPA-like"/>
    <property type="match status" value="1"/>
</dbReference>
<keyword evidence="1" id="KW-0732">Signal</keyword>
<name>A0ABT0S954_9SPHN</name>
<accession>A0ABT0S954</accession>
<proteinExistence type="predicted"/>
<comment type="caution">
    <text evidence="2">The sequence shown here is derived from an EMBL/GenBank/DDBJ whole genome shotgun (WGS) entry which is preliminary data.</text>
</comment>
<dbReference type="EMBL" id="JAMGBB010000001">
    <property type="protein sequence ID" value="MCL6740616.1"/>
    <property type="molecule type" value="Genomic_DNA"/>
</dbReference>
<dbReference type="InterPro" id="IPR011250">
    <property type="entry name" value="OMP/PagP_B-barrel"/>
</dbReference>
<dbReference type="RefSeq" id="WP_249915040.1">
    <property type="nucleotide sequence ID" value="NZ_JAMGBB010000001.1"/>
</dbReference>